<dbReference type="OrthoDB" id="2014278at2759"/>
<name>A0A9J5Z3H2_SOLCO</name>
<reference evidence="1 2" key="1">
    <citation type="submission" date="2020-09" db="EMBL/GenBank/DDBJ databases">
        <title>De no assembly of potato wild relative species, Solanum commersonii.</title>
        <authorList>
            <person name="Cho K."/>
        </authorList>
    </citation>
    <scope>NUCLEOTIDE SEQUENCE [LARGE SCALE GENOMIC DNA]</scope>
    <source>
        <strain evidence="1">LZ3.2</strain>
        <tissue evidence="1">Leaf</tissue>
    </source>
</reference>
<dbReference type="InterPro" id="IPR007750">
    <property type="entry name" value="DUF674"/>
</dbReference>
<organism evidence="1 2">
    <name type="scientific">Solanum commersonii</name>
    <name type="common">Commerson's wild potato</name>
    <name type="synonym">Commerson's nightshade</name>
    <dbReference type="NCBI Taxonomy" id="4109"/>
    <lineage>
        <taxon>Eukaryota</taxon>
        <taxon>Viridiplantae</taxon>
        <taxon>Streptophyta</taxon>
        <taxon>Embryophyta</taxon>
        <taxon>Tracheophyta</taxon>
        <taxon>Spermatophyta</taxon>
        <taxon>Magnoliopsida</taxon>
        <taxon>eudicotyledons</taxon>
        <taxon>Gunneridae</taxon>
        <taxon>Pentapetalae</taxon>
        <taxon>asterids</taxon>
        <taxon>lamiids</taxon>
        <taxon>Solanales</taxon>
        <taxon>Solanaceae</taxon>
        <taxon>Solanoideae</taxon>
        <taxon>Solaneae</taxon>
        <taxon>Solanum</taxon>
    </lineage>
</organism>
<evidence type="ECO:0000313" key="1">
    <source>
        <dbReference type="EMBL" id="KAG5606749.1"/>
    </source>
</evidence>
<dbReference type="Proteomes" id="UP000824120">
    <property type="component" value="Chromosome 5"/>
</dbReference>
<keyword evidence="2" id="KW-1185">Reference proteome</keyword>
<dbReference type="PANTHER" id="PTHR33103">
    <property type="entry name" value="OS01G0153900 PROTEIN"/>
    <property type="match status" value="1"/>
</dbReference>
<accession>A0A9J5Z3H2</accession>
<protein>
    <submittedName>
        <fullName evidence="1">Uncharacterized protein</fullName>
    </submittedName>
</protein>
<dbReference type="PANTHER" id="PTHR33103:SF118">
    <property type="match status" value="1"/>
</dbReference>
<evidence type="ECO:0000313" key="2">
    <source>
        <dbReference type="Proteomes" id="UP000824120"/>
    </source>
</evidence>
<sequence length="71" mass="7946">MVTDNLSVTPLSMIYGLSKLTNIESTAEFEVKTVEFGDNEALEFLEASVQSKIVLSEEFLKGHEFEDLAFI</sequence>
<comment type="caution">
    <text evidence="1">The sequence shown here is derived from an EMBL/GenBank/DDBJ whole genome shotgun (WGS) entry which is preliminary data.</text>
</comment>
<dbReference type="AlphaFoldDB" id="A0A9J5Z3H2"/>
<proteinExistence type="predicted"/>
<dbReference type="EMBL" id="JACXVP010000005">
    <property type="protein sequence ID" value="KAG5606749.1"/>
    <property type="molecule type" value="Genomic_DNA"/>
</dbReference>
<gene>
    <name evidence="1" type="ORF">H5410_028241</name>
</gene>